<name>A0A662ZGD3_9GAMM</name>
<reference evidence="2 3" key="1">
    <citation type="submission" date="2016-10" db="EMBL/GenBank/DDBJ databases">
        <authorList>
            <person name="Varghese N."/>
            <person name="Submissions S."/>
        </authorList>
    </citation>
    <scope>NUCLEOTIDE SEQUENCE [LARGE SCALE GENOMIC DNA]</scope>
    <source>
        <strain evidence="2 3">DSM 1361</strain>
    </source>
</reference>
<feature type="chain" id="PRO_5024800452" evidence="1">
    <location>
        <begin position="25"/>
        <end position="1158"/>
    </location>
</feature>
<dbReference type="AlphaFoldDB" id="A0A662ZGD3"/>
<dbReference type="OrthoDB" id="10021384at2"/>
<organism evidence="2 3">
    <name type="scientific">Ruminobacter amylophilus</name>
    <dbReference type="NCBI Taxonomy" id="867"/>
    <lineage>
        <taxon>Bacteria</taxon>
        <taxon>Pseudomonadati</taxon>
        <taxon>Pseudomonadota</taxon>
        <taxon>Gammaproteobacteria</taxon>
        <taxon>Aeromonadales</taxon>
        <taxon>Succinivibrionaceae</taxon>
        <taxon>Ruminobacter</taxon>
    </lineage>
</organism>
<accession>A0A662ZGD3</accession>
<proteinExistence type="predicted"/>
<evidence type="ECO:0000256" key="1">
    <source>
        <dbReference type="SAM" id="SignalP"/>
    </source>
</evidence>
<keyword evidence="3" id="KW-1185">Reference proteome</keyword>
<dbReference type="RefSeq" id="WP_093140503.1">
    <property type="nucleotide sequence ID" value="NZ_FOXF01000004.1"/>
</dbReference>
<protein>
    <submittedName>
        <fullName evidence="2">Uncharacterized protein</fullName>
    </submittedName>
</protein>
<evidence type="ECO:0000313" key="3">
    <source>
        <dbReference type="Proteomes" id="UP000243745"/>
    </source>
</evidence>
<dbReference type="EMBL" id="FOXF01000004">
    <property type="protein sequence ID" value="SFP08029.1"/>
    <property type="molecule type" value="Genomic_DNA"/>
</dbReference>
<gene>
    <name evidence="2" type="ORF">SAMN02910344_00395</name>
</gene>
<dbReference type="Proteomes" id="UP000243745">
    <property type="component" value="Unassembled WGS sequence"/>
</dbReference>
<sequence length="1158" mass="126896">MKRATYIYCLTAVCLMSFSGSAEALTVHSCADTLYEFVQTCRDAETEIPESTQRSMYNKVAANCFPNAFQANNGANDTQATSDFSSFSQCSDITKNKQKFQFASSVKTQININQNISGDQLCRLATLEPNKQDNMKRLKSFCYASVNNSTVRTQAERVHDITDFYKDFVMQDPDPEKEQFRKDNLSKAKKNCGSTFEYFIDPSSVDSSGTVHLSSNKINILNKYVFGNNSINYYATNSSPQSPSLILIAENDIVLTRDTGDPYHGTAYFMTSGKATISGVVDFTGGINSRELKMTNLYCSAYFGLGIPCSSSDTFEVTGSTQLTACEEVELEDDIHFSYYRVYLEQLSGCAPTVSLVVQNCTQGGFCEVPTENVSININGKAYTASSANGYRITFDHGDPVTYSVKPSGENTYLFCGTDNTALLSESCSFTTTECVEGATEDLENYVNSMNTSAIYSDTLSSDVKSVDSITLTLKGNTEVTLKDSANNTYTLFSGRDHETSFTEAKVTLPVEYVKTTGSIIPKFKFMTTVDRSTLYTVKSELNVTKVTIVAGKEKTSKDVIVRNFNEGETPDQYLVAIPYAICYDLRTSQATETDRVSTVKYRPVYANAPYYLRGYAVGCPDSGCSGSVTQTSLKNLCSTAAIVKIPKAGNQAKSIVYPTEATKSLSPQKLSVWSTSLAGNTTSASKTADFTVYSDGSSETEYLNIGYTGNPALTTRVQLTDSGWYSLSAQPAVKHQATSPISTYFYSPVFTVIPQKLALASDRFVINDFYRFRAADGFSYRSSDEGMVSFLKNDAHAYVGTATCPMYYNQKLTISGYLNGYGYQGKLQNNFTNDFFRVPSETELGYSGAVLVIPLAQSATSYVEESSHNPCASTSSSACSGYDDFVAGKGIPFYTTVSVPGVNTETVRRKSASEKFAYYSRLNACLANNDSYTFSEGTDCAETTFTCGSGNDLCVSGNTVTTDNTDITGAKLSTAHQGYASKLRTLSDYTVYLGRIMTDHIVGRGTVESSNTESNTLYSPLFIKAYTDEGWKDVNDSCTVLYTEEEEPYKASLDFRDLKGTITYKLCGKPHNNTAPDCSEKHRTFSSGSLWLQAVKTGTGDAYVSYMLKNTSGGVSESPFFHLEHLYDANTSKGSFKFNTLVGNKRIIERKINTGSR</sequence>
<evidence type="ECO:0000313" key="2">
    <source>
        <dbReference type="EMBL" id="SFP08029.1"/>
    </source>
</evidence>
<feature type="signal peptide" evidence="1">
    <location>
        <begin position="1"/>
        <end position="24"/>
    </location>
</feature>
<keyword evidence="1" id="KW-0732">Signal</keyword>